<keyword evidence="2" id="KW-1185">Reference proteome</keyword>
<name>A0A512CH90_9BACT</name>
<sequence length="148" mass="16649">MRLIFTLTVVLFVIGGCETSNPISYVVLVKESLTEKLFKNSRPSHLSNEDVFKLENIIKECINKYNSELQVDDGIYSLMDLDEYKRQYLPVLNSNGDKIVWVNFFCDHGGLDWTNVIIGADDGGNCYAHITVNLTNGSCNDILVNGYS</sequence>
<proteinExistence type="predicted"/>
<evidence type="ECO:0000313" key="1">
    <source>
        <dbReference type="EMBL" id="GEO23569.1"/>
    </source>
</evidence>
<dbReference type="Proteomes" id="UP000321301">
    <property type="component" value="Unassembled WGS sequence"/>
</dbReference>
<accession>A0A512CH90</accession>
<dbReference type="RefSeq" id="WP_040417746.1">
    <property type="nucleotide sequence ID" value="NZ_BJYV01000024.1"/>
</dbReference>
<organism evidence="1 2">
    <name type="scientific">Cyclobacterium qasimii</name>
    <dbReference type="NCBI Taxonomy" id="1350429"/>
    <lineage>
        <taxon>Bacteria</taxon>
        <taxon>Pseudomonadati</taxon>
        <taxon>Bacteroidota</taxon>
        <taxon>Cytophagia</taxon>
        <taxon>Cytophagales</taxon>
        <taxon>Cyclobacteriaceae</taxon>
        <taxon>Cyclobacterium</taxon>
    </lineage>
</organism>
<evidence type="ECO:0000313" key="2">
    <source>
        <dbReference type="Proteomes" id="UP000321301"/>
    </source>
</evidence>
<protein>
    <recommendedName>
        <fullName evidence="3">Lipoprotein</fullName>
    </recommendedName>
</protein>
<dbReference type="AlphaFoldDB" id="A0A512CH90"/>
<comment type="caution">
    <text evidence="1">The sequence shown here is derived from an EMBL/GenBank/DDBJ whole genome shotgun (WGS) entry which is preliminary data.</text>
</comment>
<dbReference type="EMBL" id="BJYV01000024">
    <property type="protein sequence ID" value="GEO23569.1"/>
    <property type="molecule type" value="Genomic_DNA"/>
</dbReference>
<evidence type="ECO:0008006" key="3">
    <source>
        <dbReference type="Google" id="ProtNLM"/>
    </source>
</evidence>
<gene>
    <name evidence="1" type="ORF">CQA01_41030</name>
</gene>
<dbReference type="PROSITE" id="PS51257">
    <property type="entry name" value="PROKAR_LIPOPROTEIN"/>
    <property type="match status" value="1"/>
</dbReference>
<reference evidence="1 2" key="1">
    <citation type="submission" date="2019-07" db="EMBL/GenBank/DDBJ databases">
        <title>Whole genome shotgun sequence of Cyclobacterium qasimii NBRC 106168.</title>
        <authorList>
            <person name="Hosoyama A."/>
            <person name="Uohara A."/>
            <person name="Ohji S."/>
            <person name="Ichikawa N."/>
        </authorList>
    </citation>
    <scope>NUCLEOTIDE SEQUENCE [LARGE SCALE GENOMIC DNA]</scope>
    <source>
        <strain evidence="1 2">NBRC 106168</strain>
    </source>
</reference>